<protein>
    <submittedName>
        <fullName evidence="5">Putative Pilus assembly protein CpaC</fullName>
    </submittedName>
</protein>
<dbReference type="Proteomes" id="UP000066284">
    <property type="component" value="Chromosome 1"/>
</dbReference>
<evidence type="ECO:0000313" key="5">
    <source>
        <dbReference type="EMBL" id="CUQ65799.1"/>
    </source>
</evidence>
<dbReference type="Pfam" id="PF00263">
    <property type="entry name" value="Secretin"/>
    <property type="match status" value="1"/>
</dbReference>
<sequence>MTGIRIMSEQQPGKRIRKRIRLCRALLLGLVTLFGSDIVSAPLSWAADPSPGAPGGTRPTIRLTVGGSQVLDLNRPTNRASIANPDVADTIVLSPRQLYILGKVPGVTTLMVWSKNEESPVAYDITVEPNVTELTRLLKALYPNDGPLQVTTAGDQMVVSGTVASAARLSQILAIAEAYAPKRVINLLSLKGPQQVMLEVRVAEIDRSLLRRLGVNGSVAANNGREFGVSVLKNLTSILPAGDSAAAIAPIAGAAAPFGIGLGPTISALFRGGIGNTTWTAFLDALKEENLVKVLAEPTLVTINGQEASVLAGGEFPIPIPQAFGVTTVQYKSFGVQLKFRPMVLDHRRISITVTPEVSELDFAKSLTLQGFAVPSVTTRRASTTVELEEGQSFVVAGLLRDNVREIVSKFPYLGDVPVLGALFRSTKFEKNESELIILVTPRFAAPVQANTLSLPTDRYQESSEADQFLYGRTGRHRSVGSAPAADAPNATGNPTSSRQGVAP</sequence>
<proteinExistence type="inferred from homology"/>
<reference evidence="6" key="1">
    <citation type="submission" date="2015-09" db="EMBL/GenBank/DDBJ databases">
        <authorList>
            <person name="Daims H."/>
        </authorList>
    </citation>
    <scope>NUCLEOTIDE SEQUENCE [LARGE SCALE GENOMIC DNA]</scope>
</reference>
<name>A0A0S4KN73_9BACT</name>
<dbReference type="AlphaFoldDB" id="A0A0S4KN73"/>
<dbReference type="EMBL" id="LN885086">
    <property type="protein sequence ID" value="CUQ65799.1"/>
    <property type="molecule type" value="Genomic_DNA"/>
</dbReference>
<dbReference type="InterPro" id="IPR050810">
    <property type="entry name" value="Bact_Secretion_Sys_Channel"/>
</dbReference>
<dbReference type="PANTHER" id="PTHR30332:SF17">
    <property type="entry name" value="TYPE IV PILIATION SYSTEM PROTEIN DR_0774-RELATED"/>
    <property type="match status" value="1"/>
</dbReference>
<evidence type="ECO:0000259" key="3">
    <source>
        <dbReference type="Pfam" id="PF00263"/>
    </source>
</evidence>
<evidence type="ECO:0000256" key="1">
    <source>
        <dbReference type="RuleBase" id="RU004003"/>
    </source>
</evidence>
<keyword evidence="6" id="KW-1185">Reference proteome</keyword>
<dbReference type="InterPro" id="IPR001775">
    <property type="entry name" value="GspD/PilQ"/>
</dbReference>
<dbReference type="InterPro" id="IPR004846">
    <property type="entry name" value="T2SS/T3SS_dom"/>
</dbReference>
<dbReference type="KEGG" id="nio:NITINOP_0824"/>
<feature type="region of interest" description="Disordered" evidence="2">
    <location>
        <begin position="471"/>
        <end position="504"/>
    </location>
</feature>
<feature type="domain" description="Pilus formation protein N-terminal" evidence="4">
    <location>
        <begin position="59"/>
        <end position="127"/>
    </location>
</feature>
<evidence type="ECO:0000259" key="4">
    <source>
        <dbReference type="Pfam" id="PF13629"/>
    </source>
</evidence>
<dbReference type="PANTHER" id="PTHR30332">
    <property type="entry name" value="PROBABLE GENERAL SECRETION PATHWAY PROTEIN D"/>
    <property type="match status" value="1"/>
</dbReference>
<dbReference type="Pfam" id="PF13629">
    <property type="entry name" value="T2SS-T3SS_pil_N"/>
    <property type="match status" value="1"/>
</dbReference>
<evidence type="ECO:0000313" key="6">
    <source>
        <dbReference type="Proteomes" id="UP000066284"/>
    </source>
</evidence>
<comment type="similarity">
    <text evidence="1">Belongs to the bacterial secretin family.</text>
</comment>
<accession>A0A0S4KN73</accession>
<dbReference type="InterPro" id="IPR032789">
    <property type="entry name" value="T2SS-T3SS_pil_N"/>
</dbReference>
<gene>
    <name evidence="5" type="ORF">NITINOP_0824</name>
</gene>
<dbReference type="GO" id="GO:0015627">
    <property type="term" value="C:type II protein secretion system complex"/>
    <property type="evidence" value="ECO:0007669"/>
    <property type="project" value="TreeGrafter"/>
</dbReference>
<dbReference type="STRING" id="1715989.NITINOP_0824"/>
<feature type="compositionally biased region" description="Polar residues" evidence="2">
    <location>
        <begin position="491"/>
        <end position="504"/>
    </location>
</feature>
<evidence type="ECO:0000256" key="2">
    <source>
        <dbReference type="SAM" id="MobiDB-lite"/>
    </source>
</evidence>
<organism evidence="5 6">
    <name type="scientific">Candidatus Nitrospira inopinata</name>
    <dbReference type="NCBI Taxonomy" id="1715989"/>
    <lineage>
        <taxon>Bacteria</taxon>
        <taxon>Pseudomonadati</taxon>
        <taxon>Nitrospirota</taxon>
        <taxon>Nitrospiria</taxon>
        <taxon>Nitrospirales</taxon>
        <taxon>Nitrospiraceae</taxon>
        <taxon>Nitrospira</taxon>
    </lineage>
</organism>
<feature type="domain" description="Type II/III secretion system secretin-like" evidence="3">
    <location>
        <begin position="285"/>
        <end position="443"/>
    </location>
</feature>
<dbReference type="PRINTS" id="PR00811">
    <property type="entry name" value="BCTERIALGSPD"/>
</dbReference>
<dbReference type="GO" id="GO:0009306">
    <property type="term" value="P:protein secretion"/>
    <property type="evidence" value="ECO:0007669"/>
    <property type="project" value="InterPro"/>
</dbReference>
<dbReference type="OrthoDB" id="9775455at2"/>